<organism evidence="6 7">
    <name type="scientific">Sinisalibacter aestuarii</name>
    <dbReference type="NCBI Taxonomy" id="2949426"/>
    <lineage>
        <taxon>Bacteria</taxon>
        <taxon>Pseudomonadati</taxon>
        <taxon>Pseudomonadota</taxon>
        <taxon>Alphaproteobacteria</taxon>
        <taxon>Rhodobacterales</taxon>
        <taxon>Roseobacteraceae</taxon>
        <taxon>Sinisalibacter</taxon>
    </lineage>
</organism>
<feature type="domain" description="DNA methylase N-4/N-6" evidence="5">
    <location>
        <begin position="2"/>
        <end position="123"/>
    </location>
</feature>
<dbReference type="InterPro" id="IPR001091">
    <property type="entry name" value="RM_Methyltransferase"/>
</dbReference>
<reference evidence="6" key="1">
    <citation type="journal article" date="2023" name="Int. J. Syst. Evol. Microbiol.">
        <title>Sinisalibacter aestuarii sp. nov., isolated from estuarine sediment of the Arakawa River.</title>
        <authorList>
            <person name="Arafat S.T."/>
            <person name="Hirano S."/>
            <person name="Sato A."/>
            <person name="Takeuchi K."/>
            <person name="Yasuda T."/>
            <person name="Terahara T."/>
            <person name="Hamada M."/>
            <person name="Kobayashi T."/>
        </authorList>
    </citation>
    <scope>NUCLEOTIDE SEQUENCE</scope>
    <source>
        <strain evidence="6">B-399</strain>
    </source>
</reference>
<dbReference type="PRINTS" id="PR00508">
    <property type="entry name" value="S21N4MTFRASE"/>
</dbReference>
<dbReference type="Gene3D" id="3.40.50.150">
    <property type="entry name" value="Vaccinia Virus protein VP39"/>
    <property type="match status" value="1"/>
</dbReference>
<dbReference type="EC" id="2.1.1.-" evidence="4"/>
<evidence type="ECO:0000256" key="2">
    <source>
        <dbReference type="ARBA" id="ARBA00022679"/>
    </source>
</evidence>
<dbReference type="Proteomes" id="UP001144205">
    <property type="component" value="Unassembled WGS sequence"/>
</dbReference>
<comment type="caution">
    <text evidence="6">The sequence shown here is derived from an EMBL/GenBank/DDBJ whole genome shotgun (WGS) entry which is preliminary data.</text>
</comment>
<sequence length="166" mass="18153">MINLAVWVKPAAGMGSFYRSRHELVFVVRKPGAPHRNNVQLGKYGRNRSNVWEYGGATSGNTDEDDFSVHPTVKPVAMIRDVSAPGDLVIDCFLGSGSTLIAAETSHRRCVGVEVEPVYVDLALRRWMALTGNNVRLATTGETFEQVAERRSVKLLPAPAEEGTDV</sequence>
<evidence type="ECO:0000313" key="7">
    <source>
        <dbReference type="Proteomes" id="UP001144205"/>
    </source>
</evidence>
<proteinExistence type="inferred from homology"/>
<keyword evidence="2" id="KW-0808">Transferase</keyword>
<evidence type="ECO:0000259" key="5">
    <source>
        <dbReference type="Pfam" id="PF01555"/>
    </source>
</evidence>
<comment type="catalytic activity">
    <reaction evidence="3">
        <text>a 2'-deoxyadenosine in DNA + S-adenosyl-L-methionine = an N(6)-methyl-2'-deoxyadenosine in DNA + S-adenosyl-L-homocysteine + H(+)</text>
        <dbReference type="Rhea" id="RHEA:15197"/>
        <dbReference type="Rhea" id="RHEA-COMP:12418"/>
        <dbReference type="Rhea" id="RHEA-COMP:12419"/>
        <dbReference type="ChEBI" id="CHEBI:15378"/>
        <dbReference type="ChEBI" id="CHEBI:57856"/>
        <dbReference type="ChEBI" id="CHEBI:59789"/>
        <dbReference type="ChEBI" id="CHEBI:90615"/>
        <dbReference type="ChEBI" id="CHEBI:90616"/>
        <dbReference type="EC" id="2.1.1.72"/>
    </reaction>
</comment>
<dbReference type="Pfam" id="PF01555">
    <property type="entry name" value="N6_N4_Mtase"/>
    <property type="match status" value="1"/>
</dbReference>
<protein>
    <recommendedName>
        <fullName evidence="4">Methyltransferase</fullName>
        <ecNumber evidence="4">2.1.1.-</ecNumber>
    </recommendedName>
</protein>
<evidence type="ECO:0000256" key="1">
    <source>
        <dbReference type="ARBA" id="ARBA00022603"/>
    </source>
</evidence>
<dbReference type="InterPro" id="IPR029063">
    <property type="entry name" value="SAM-dependent_MTases_sf"/>
</dbReference>
<evidence type="ECO:0000256" key="3">
    <source>
        <dbReference type="ARBA" id="ARBA00047942"/>
    </source>
</evidence>
<dbReference type="EMBL" id="BROH01000015">
    <property type="protein sequence ID" value="GKY89834.1"/>
    <property type="molecule type" value="Genomic_DNA"/>
</dbReference>
<evidence type="ECO:0000256" key="4">
    <source>
        <dbReference type="RuleBase" id="RU362026"/>
    </source>
</evidence>
<name>A0ABQ5LXY7_9RHOB</name>
<evidence type="ECO:0000313" key="6">
    <source>
        <dbReference type="EMBL" id="GKY89834.1"/>
    </source>
</evidence>
<keyword evidence="7" id="KW-1185">Reference proteome</keyword>
<gene>
    <name evidence="6" type="ORF">STA1M1_37030</name>
</gene>
<accession>A0ABQ5LXY7</accession>
<dbReference type="SUPFAM" id="SSF53335">
    <property type="entry name" value="S-adenosyl-L-methionine-dependent methyltransferases"/>
    <property type="match status" value="1"/>
</dbReference>
<dbReference type="InterPro" id="IPR002941">
    <property type="entry name" value="DNA_methylase_N4/N6"/>
</dbReference>
<keyword evidence="1" id="KW-0489">Methyltransferase</keyword>
<comment type="similarity">
    <text evidence="4">Belongs to the N(4)/N(6)-methyltransferase family.</text>
</comment>